<name>T0J6R8_9SPHN</name>
<dbReference type="GO" id="GO:0005886">
    <property type="term" value="C:plasma membrane"/>
    <property type="evidence" value="ECO:0007669"/>
    <property type="project" value="TreeGrafter"/>
</dbReference>
<evidence type="ECO:0000256" key="1">
    <source>
        <dbReference type="SAM" id="Phobius"/>
    </source>
</evidence>
<dbReference type="Proteomes" id="UP000015527">
    <property type="component" value="Unassembled WGS sequence"/>
</dbReference>
<gene>
    <name evidence="2" type="ORF">L284_07505</name>
</gene>
<evidence type="ECO:0008006" key="4">
    <source>
        <dbReference type="Google" id="ProtNLM"/>
    </source>
</evidence>
<comment type="caution">
    <text evidence="2">The sequence shown here is derived from an EMBL/GenBank/DDBJ whole genome shotgun (WGS) entry which is preliminary data.</text>
</comment>
<evidence type="ECO:0000313" key="2">
    <source>
        <dbReference type="EMBL" id="EQB17674.1"/>
    </source>
</evidence>
<dbReference type="RefSeq" id="WP_021233410.1">
    <property type="nucleotide sequence ID" value="NZ_ATHL01000054.1"/>
</dbReference>
<dbReference type="PANTHER" id="PTHR34989">
    <property type="entry name" value="PROTEIN HDED"/>
    <property type="match status" value="1"/>
</dbReference>
<feature type="transmembrane region" description="Helical" evidence="1">
    <location>
        <begin position="30"/>
        <end position="50"/>
    </location>
</feature>
<protein>
    <recommendedName>
        <fullName evidence="4">HdeD protein</fullName>
    </recommendedName>
</protein>
<sequence>MTRTQMDPLLEPHVENDPLVGSLAEAPGKAWGWVLAYGVLLLLIALIVIANPLVAGMATGLLIGVVLVIYGIAAVASGWTSLSRRARWVEVLLGLLALAAGVFAIFNPVAGALSLVWAIGAWLVASGVFQIAFALKAQHDRGWRLFLGALDVVLGLVLLFANPATGLAFLAVIIMISLVVRGIFLILLALSLRKLGV</sequence>
<dbReference type="eggNOG" id="COG3247">
    <property type="taxonomic scope" value="Bacteria"/>
</dbReference>
<feature type="transmembrane region" description="Helical" evidence="1">
    <location>
        <begin position="88"/>
        <end position="106"/>
    </location>
</feature>
<accession>T0J6R8</accession>
<dbReference type="EMBL" id="ATHL01000054">
    <property type="protein sequence ID" value="EQB17674.1"/>
    <property type="molecule type" value="Genomic_DNA"/>
</dbReference>
<keyword evidence="1" id="KW-0472">Membrane</keyword>
<feature type="transmembrane region" description="Helical" evidence="1">
    <location>
        <begin position="112"/>
        <end position="135"/>
    </location>
</feature>
<organism evidence="2 3">
    <name type="scientific">Novosphingobium lindaniclasticum LE124</name>
    <dbReference type="NCBI Taxonomy" id="1096930"/>
    <lineage>
        <taxon>Bacteria</taxon>
        <taxon>Pseudomonadati</taxon>
        <taxon>Pseudomonadota</taxon>
        <taxon>Alphaproteobacteria</taxon>
        <taxon>Sphingomonadales</taxon>
        <taxon>Sphingomonadaceae</taxon>
        <taxon>Novosphingobium</taxon>
    </lineage>
</organism>
<feature type="transmembrane region" description="Helical" evidence="1">
    <location>
        <begin position="142"/>
        <end position="161"/>
    </location>
</feature>
<reference evidence="2 3" key="1">
    <citation type="journal article" date="2013" name="Genome Announc.">
        <title>Genome Sequence of Novosphingobium lindaniclasticum LE124T, Isolated from a Hexachlorocyclohexane Dumpsite.</title>
        <authorList>
            <person name="Saxena A."/>
            <person name="Nayyar N."/>
            <person name="Sangwan N."/>
            <person name="Kumari R."/>
            <person name="Khurana J.P."/>
            <person name="Lal R."/>
        </authorList>
    </citation>
    <scope>NUCLEOTIDE SEQUENCE [LARGE SCALE GENOMIC DNA]</scope>
    <source>
        <strain evidence="2 3">LE124</strain>
    </source>
</reference>
<dbReference type="PATRIC" id="fig|1096930.3.peg.1477"/>
<evidence type="ECO:0000313" key="3">
    <source>
        <dbReference type="Proteomes" id="UP000015527"/>
    </source>
</evidence>
<feature type="transmembrane region" description="Helical" evidence="1">
    <location>
        <begin position="56"/>
        <end position="76"/>
    </location>
</feature>
<proteinExistence type="predicted"/>
<feature type="transmembrane region" description="Helical" evidence="1">
    <location>
        <begin position="167"/>
        <end position="190"/>
    </location>
</feature>
<dbReference type="OrthoDB" id="7581334at2"/>
<dbReference type="AlphaFoldDB" id="T0J6R8"/>
<dbReference type="Pfam" id="PF03729">
    <property type="entry name" value="DUF308"/>
    <property type="match status" value="1"/>
</dbReference>
<dbReference type="PANTHER" id="PTHR34989:SF1">
    <property type="entry name" value="PROTEIN HDED"/>
    <property type="match status" value="1"/>
</dbReference>
<dbReference type="InterPro" id="IPR005325">
    <property type="entry name" value="DUF308_memb"/>
</dbReference>
<keyword evidence="1" id="KW-0812">Transmembrane</keyword>
<keyword evidence="1" id="KW-1133">Transmembrane helix</keyword>
<dbReference type="InterPro" id="IPR052712">
    <property type="entry name" value="Acid_resist_chaperone_HdeD"/>
</dbReference>
<keyword evidence="3" id="KW-1185">Reference proteome</keyword>